<evidence type="ECO:0000313" key="7">
    <source>
        <dbReference type="EMBL" id="HJH12002.1"/>
    </source>
</evidence>
<feature type="transmembrane region" description="Helical" evidence="6">
    <location>
        <begin position="179"/>
        <end position="200"/>
    </location>
</feature>
<feature type="transmembrane region" description="Helical" evidence="6">
    <location>
        <begin position="144"/>
        <end position="167"/>
    </location>
</feature>
<dbReference type="PANTHER" id="PTHR30086">
    <property type="entry name" value="ARGININE EXPORTER PROTEIN ARGO"/>
    <property type="match status" value="1"/>
</dbReference>
<proteinExistence type="predicted"/>
<evidence type="ECO:0000256" key="1">
    <source>
        <dbReference type="ARBA" id="ARBA00004651"/>
    </source>
</evidence>
<accession>A0A921T5Y8</accession>
<dbReference type="EMBL" id="DYTV01000135">
    <property type="protein sequence ID" value="HJH12002.1"/>
    <property type="molecule type" value="Genomic_DNA"/>
</dbReference>
<feature type="transmembrane region" description="Helical" evidence="6">
    <location>
        <begin position="6"/>
        <end position="25"/>
    </location>
</feature>
<comment type="subcellular location">
    <subcellularLocation>
        <location evidence="1">Cell membrane</location>
        <topology evidence="1">Multi-pass membrane protein</topology>
    </subcellularLocation>
</comment>
<gene>
    <name evidence="7" type="ORF">K8V30_10025</name>
</gene>
<feature type="transmembrane region" description="Helical" evidence="6">
    <location>
        <begin position="37"/>
        <end position="57"/>
    </location>
</feature>
<keyword evidence="4 6" id="KW-1133">Transmembrane helix</keyword>
<name>A0A921T5Y8_9BACL</name>
<reference evidence="7" key="2">
    <citation type="submission" date="2021-09" db="EMBL/GenBank/DDBJ databases">
        <authorList>
            <person name="Gilroy R."/>
        </authorList>
    </citation>
    <scope>NUCLEOTIDE SEQUENCE</scope>
    <source>
        <strain evidence="7">CHK160-4876</strain>
    </source>
</reference>
<dbReference type="GO" id="GO:0005886">
    <property type="term" value="C:plasma membrane"/>
    <property type="evidence" value="ECO:0007669"/>
    <property type="project" value="UniProtKB-SubCell"/>
</dbReference>
<evidence type="ECO:0000313" key="8">
    <source>
        <dbReference type="Proteomes" id="UP000700212"/>
    </source>
</evidence>
<evidence type="ECO:0000256" key="4">
    <source>
        <dbReference type="ARBA" id="ARBA00022989"/>
    </source>
</evidence>
<reference evidence="7" key="1">
    <citation type="journal article" date="2021" name="PeerJ">
        <title>Extensive microbial diversity within the chicken gut microbiome revealed by metagenomics and culture.</title>
        <authorList>
            <person name="Gilroy R."/>
            <person name="Ravi A."/>
            <person name="Getino M."/>
            <person name="Pursley I."/>
            <person name="Horton D.L."/>
            <person name="Alikhan N.F."/>
            <person name="Baker D."/>
            <person name="Gharbi K."/>
            <person name="Hall N."/>
            <person name="Watson M."/>
            <person name="Adriaenssens E.M."/>
            <person name="Foster-Nyarko E."/>
            <person name="Jarju S."/>
            <person name="Secka A."/>
            <person name="Antonio M."/>
            <person name="Oren A."/>
            <person name="Chaudhuri R.R."/>
            <person name="La Ragione R."/>
            <person name="Hildebrand F."/>
            <person name="Pallen M.J."/>
        </authorList>
    </citation>
    <scope>NUCLEOTIDE SEQUENCE</scope>
    <source>
        <strain evidence="7">CHK160-4876</strain>
    </source>
</reference>
<keyword evidence="5 6" id="KW-0472">Membrane</keyword>
<evidence type="ECO:0000256" key="5">
    <source>
        <dbReference type="ARBA" id="ARBA00023136"/>
    </source>
</evidence>
<dbReference type="InterPro" id="IPR001123">
    <property type="entry name" value="LeuE-type"/>
</dbReference>
<keyword evidence="3 6" id="KW-0812">Transmembrane</keyword>
<feature type="transmembrane region" description="Helical" evidence="6">
    <location>
        <begin position="63"/>
        <end position="85"/>
    </location>
</feature>
<dbReference type="AlphaFoldDB" id="A0A921T5Y8"/>
<organism evidence="7 8">
    <name type="scientific">Metalysinibacillus jejuensis</name>
    <dbReference type="NCBI Taxonomy" id="914327"/>
    <lineage>
        <taxon>Bacteria</taxon>
        <taxon>Bacillati</taxon>
        <taxon>Bacillota</taxon>
        <taxon>Bacilli</taxon>
        <taxon>Bacillales</taxon>
        <taxon>Caryophanaceae</taxon>
        <taxon>Metalysinibacillus</taxon>
    </lineage>
</organism>
<dbReference type="Pfam" id="PF01810">
    <property type="entry name" value="LysE"/>
    <property type="match status" value="1"/>
</dbReference>
<evidence type="ECO:0000256" key="3">
    <source>
        <dbReference type="ARBA" id="ARBA00022692"/>
    </source>
</evidence>
<comment type="caution">
    <text evidence="7">The sequence shown here is derived from an EMBL/GenBank/DDBJ whole genome shotgun (WGS) entry which is preliminary data.</text>
</comment>
<sequence>MALYFTYVVLGLSIALPVGTVTIEMTKQGLKNGFMHGWVVGLGGMTIDLLLIVALYFGLASVLAQPIIQSAMWLIGALFLLYVGIDSIKHASDDITLAGETTTKSLASSYRNGLLVAVSPSNLVFWVSIFGTVLASSFDASDKASFIVVGAGILTGILLHDIALMAIVATTRRAMNKTAIMWVSVLAGFVLIGFAAYFGYEFGRTIWN</sequence>
<dbReference type="GO" id="GO:0015171">
    <property type="term" value="F:amino acid transmembrane transporter activity"/>
    <property type="evidence" value="ECO:0007669"/>
    <property type="project" value="TreeGrafter"/>
</dbReference>
<evidence type="ECO:0000256" key="6">
    <source>
        <dbReference type="SAM" id="Phobius"/>
    </source>
</evidence>
<dbReference type="PANTHER" id="PTHR30086:SF6">
    <property type="entry name" value="AMINO ACID EFFLUX PROTEIN YCGF-RELATED"/>
    <property type="match status" value="1"/>
</dbReference>
<feature type="transmembrane region" description="Helical" evidence="6">
    <location>
        <begin position="114"/>
        <end position="138"/>
    </location>
</feature>
<evidence type="ECO:0000256" key="2">
    <source>
        <dbReference type="ARBA" id="ARBA00022475"/>
    </source>
</evidence>
<dbReference type="Proteomes" id="UP000700212">
    <property type="component" value="Unassembled WGS sequence"/>
</dbReference>
<protein>
    <submittedName>
        <fullName evidence="7">LysE family translocator</fullName>
    </submittedName>
</protein>
<keyword evidence="2" id="KW-1003">Cell membrane</keyword>